<protein>
    <submittedName>
        <fullName evidence="2">PTS system transporter</fullName>
    </submittedName>
</protein>
<sequence>MINNMTVLGHDSMLPIILPAVIAQVAPCSVFSSPPAMRVSGCWPVPPLRRAVRHHRASYLWPDSAAAPSVYLGCVAGAIGGAITAFSNSYAYSFGLPNIFFPAQMIPPGGIDASVWGGLIGTGVAFVLACVLTFFAGLPRASAAPGAVTVAPASATIFCADERQRYRPRAGAGQHLRQRPAG</sequence>
<reference evidence="2 3" key="1">
    <citation type="submission" date="2018-06" db="EMBL/GenBank/DDBJ databases">
        <authorList>
            <consortium name="Pathogen Informatics"/>
            <person name="Doyle S."/>
        </authorList>
    </citation>
    <scope>NUCLEOTIDE SEQUENCE [LARGE SCALE GENOMIC DNA]</scope>
    <source>
        <strain evidence="2 3">NCTC9140</strain>
    </source>
</reference>
<evidence type="ECO:0000256" key="1">
    <source>
        <dbReference type="SAM" id="Phobius"/>
    </source>
</evidence>
<name>A0A377TZD8_KLEPN</name>
<gene>
    <name evidence="2" type="primary">bglF_2</name>
    <name evidence="2" type="ORF">NCTC9140_05712</name>
</gene>
<keyword evidence="1" id="KW-1133">Transmembrane helix</keyword>
<keyword evidence="1" id="KW-0472">Membrane</keyword>
<evidence type="ECO:0000313" key="3">
    <source>
        <dbReference type="Proteomes" id="UP000254938"/>
    </source>
</evidence>
<accession>A0A377TZD8</accession>
<keyword evidence="1" id="KW-0812">Transmembrane</keyword>
<organism evidence="2 3">
    <name type="scientific">Klebsiella pneumoniae</name>
    <dbReference type="NCBI Taxonomy" id="573"/>
    <lineage>
        <taxon>Bacteria</taxon>
        <taxon>Pseudomonadati</taxon>
        <taxon>Pseudomonadota</taxon>
        <taxon>Gammaproteobacteria</taxon>
        <taxon>Enterobacterales</taxon>
        <taxon>Enterobacteriaceae</taxon>
        <taxon>Klebsiella/Raoultella group</taxon>
        <taxon>Klebsiella</taxon>
        <taxon>Klebsiella pneumoniae complex</taxon>
    </lineage>
</organism>
<feature type="transmembrane region" description="Helical" evidence="1">
    <location>
        <begin position="70"/>
        <end position="92"/>
    </location>
</feature>
<dbReference type="AlphaFoldDB" id="A0A377TZD8"/>
<feature type="transmembrane region" description="Helical" evidence="1">
    <location>
        <begin position="113"/>
        <end position="136"/>
    </location>
</feature>
<dbReference type="Proteomes" id="UP000254938">
    <property type="component" value="Unassembled WGS sequence"/>
</dbReference>
<dbReference type="EMBL" id="UGKQ01000007">
    <property type="protein sequence ID" value="STS83928.1"/>
    <property type="molecule type" value="Genomic_DNA"/>
</dbReference>
<evidence type="ECO:0000313" key="2">
    <source>
        <dbReference type="EMBL" id="STS83928.1"/>
    </source>
</evidence>
<proteinExistence type="predicted"/>